<keyword evidence="1" id="KW-0812">Transmembrane</keyword>
<feature type="transmembrane region" description="Helical" evidence="1">
    <location>
        <begin position="68"/>
        <end position="92"/>
    </location>
</feature>
<evidence type="ECO:0008006" key="4">
    <source>
        <dbReference type="Google" id="ProtNLM"/>
    </source>
</evidence>
<comment type="caution">
    <text evidence="2">The sequence shown here is derived from an EMBL/GenBank/DDBJ whole genome shotgun (WGS) entry which is preliminary data.</text>
</comment>
<dbReference type="AlphaFoldDB" id="A0AAD5VPP3"/>
<evidence type="ECO:0000256" key="1">
    <source>
        <dbReference type="SAM" id="Phobius"/>
    </source>
</evidence>
<feature type="transmembrane region" description="Helical" evidence="1">
    <location>
        <begin position="502"/>
        <end position="523"/>
    </location>
</feature>
<accession>A0AAD5VPP3</accession>
<dbReference type="Proteomes" id="UP001213000">
    <property type="component" value="Unassembled WGS sequence"/>
</dbReference>
<feature type="transmembrane region" description="Helical" evidence="1">
    <location>
        <begin position="28"/>
        <end position="47"/>
    </location>
</feature>
<evidence type="ECO:0000313" key="3">
    <source>
        <dbReference type="Proteomes" id="UP001213000"/>
    </source>
</evidence>
<evidence type="ECO:0000313" key="2">
    <source>
        <dbReference type="EMBL" id="KAJ3566088.1"/>
    </source>
</evidence>
<keyword evidence="1" id="KW-0472">Membrane</keyword>
<gene>
    <name evidence="2" type="ORF">NP233_g7220</name>
</gene>
<name>A0AAD5VPP3_9AGAR</name>
<protein>
    <recommendedName>
        <fullName evidence="4">Transmembrane protein</fullName>
    </recommendedName>
</protein>
<reference evidence="2" key="1">
    <citation type="submission" date="2022-07" db="EMBL/GenBank/DDBJ databases">
        <title>Genome Sequence of Leucocoprinus birnbaumii.</title>
        <authorList>
            <person name="Buettner E."/>
        </authorList>
    </citation>
    <scope>NUCLEOTIDE SEQUENCE</scope>
    <source>
        <strain evidence="2">VT141</strain>
    </source>
</reference>
<dbReference type="EMBL" id="JANIEX010000514">
    <property type="protein sequence ID" value="KAJ3566088.1"/>
    <property type="molecule type" value="Genomic_DNA"/>
</dbReference>
<keyword evidence="3" id="KW-1185">Reference proteome</keyword>
<feature type="transmembrane region" description="Helical" evidence="1">
    <location>
        <begin position="130"/>
        <end position="152"/>
    </location>
</feature>
<keyword evidence="1" id="KW-1133">Transmembrane helix</keyword>
<organism evidence="2 3">
    <name type="scientific">Leucocoprinus birnbaumii</name>
    <dbReference type="NCBI Taxonomy" id="56174"/>
    <lineage>
        <taxon>Eukaryota</taxon>
        <taxon>Fungi</taxon>
        <taxon>Dikarya</taxon>
        <taxon>Basidiomycota</taxon>
        <taxon>Agaricomycotina</taxon>
        <taxon>Agaricomycetes</taxon>
        <taxon>Agaricomycetidae</taxon>
        <taxon>Agaricales</taxon>
        <taxon>Agaricineae</taxon>
        <taxon>Agaricaceae</taxon>
        <taxon>Leucocoprinus</taxon>
    </lineage>
</organism>
<proteinExistence type="predicted"/>
<sequence>MGGVSIPLGFRERFQTFFHDPRSRRPCTIAVAPLPLLCFLWAFFAFTRNEPLVISDNYVPMIRAYIQVATLISAVTATTLSCLVSLCFSLSVRYATAAHLSTGNTSMYALTSATHISQNTLWLHNPRVKWGWLVCMSFVTVSLQAPLLTPFLSIRELEISREVTGHDLDMLNNGLLSVVNETQIVPHVFFYPALSDVMSNALRSKISPFNNGFTYDAYAFLSSTGESRGVQPASFNSTLNDMVYSKSNTTLPVSPGNLNTPGGRAIDSTLLQTMMLVQQGFTADVDCKATNPQNLTNIQTQLQTQTVGPDNFTMLTPIVVCNGEATFQDPIVYDTQSPYGLSGVLTTVGCSNDNNSTVFEIVIRGTGIYAKYDQVICTVSPKITKVNVTYQFRREAPVGLKISEHILETSLPVWGAHALMLMFHNIYFAQGISGNTFGNNIYIKSGMEYIGTFLRSLWSQSNGVLSKRADWHGPPQSMLTPTVGSYQIVTFGWYQDAMYSPLFLVPTTIVVLATYAVLIYGIAVARAHADNFLPDDVYFNPSDIVHVVAARTPDIRHLFGRFSDDQSLFLGRTRVAMGDTIEGRVLEVSARNVLIPDGRKRTEYIDSEISGRA</sequence>